<reference evidence="1 2" key="1">
    <citation type="submission" date="2023-10" db="EMBL/GenBank/DDBJ databases">
        <title>A new tool for lettuce pathogen research.</title>
        <authorList>
            <person name="Horton K.N."/>
            <person name="Cseke L.J."/>
            <person name="Badiwe M."/>
            <person name="Tesfaye D."/>
            <person name="Klein A."/>
            <person name="Su J."/>
            <person name="Potnis N."/>
            <person name="Gassmann W."/>
        </authorList>
    </citation>
    <scope>NUCLEOTIDE SEQUENCE [LARGE SCALE GENOMIC DNA]</scope>
    <source>
        <strain evidence="1 2">JSKH1901</strain>
    </source>
</reference>
<dbReference type="EMBL" id="JAWMQI010000082">
    <property type="protein sequence ID" value="MDV7250260.1"/>
    <property type="molecule type" value="Genomic_DNA"/>
</dbReference>
<organism evidence="1 2">
    <name type="scientific">Xanthomonas hortorum pv. vitians</name>
    <dbReference type="NCBI Taxonomy" id="83224"/>
    <lineage>
        <taxon>Bacteria</taxon>
        <taxon>Pseudomonadati</taxon>
        <taxon>Pseudomonadota</taxon>
        <taxon>Gammaproteobacteria</taxon>
        <taxon>Lysobacterales</taxon>
        <taxon>Lysobacteraceae</taxon>
        <taxon>Xanthomonas</taxon>
    </lineage>
</organism>
<dbReference type="AlphaFoldDB" id="A0AAW8ZW72"/>
<gene>
    <name evidence="1" type="ORF">R4K57_17990</name>
</gene>
<comment type="caution">
    <text evidence="1">The sequence shown here is derived from an EMBL/GenBank/DDBJ whole genome shotgun (WGS) entry which is preliminary data.</text>
</comment>
<evidence type="ECO:0000313" key="2">
    <source>
        <dbReference type="Proteomes" id="UP001187425"/>
    </source>
</evidence>
<accession>A0AAW8ZW72</accession>
<proteinExistence type="predicted"/>
<protein>
    <submittedName>
        <fullName evidence="1">Uncharacterized protein</fullName>
    </submittedName>
</protein>
<dbReference type="Proteomes" id="UP001187425">
    <property type="component" value="Unassembled WGS sequence"/>
</dbReference>
<name>A0AAW8ZW72_9XANT</name>
<evidence type="ECO:0000313" key="1">
    <source>
        <dbReference type="EMBL" id="MDV7250260.1"/>
    </source>
</evidence>
<sequence>MTRKLKIWPHKSAQPGVTRAQSPLVQKKVRVYRGEGLATAAVGKLPWLTNASELRAINKNSSALIRRLEHTVPPLLRLPAQS</sequence>